<name>A0AAW7Y2U9_9GAMM</name>
<accession>A0AAW7Y2U9</accession>
<protein>
    <submittedName>
        <fullName evidence="2">Sugar nucleotide-binding protein</fullName>
    </submittedName>
</protein>
<reference evidence="2" key="1">
    <citation type="submission" date="2023-07" db="EMBL/GenBank/DDBJ databases">
        <title>Genome content predicts the carbon catabolic preferences of heterotrophic bacteria.</title>
        <authorList>
            <person name="Gralka M."/>
        </authorList>
    </citation>
    <scope>NUCLEOTIDE SEQUENCE</scope>
    <source>
        <strain evidence="2">G2M05</strain>
    </source>
</reference>
<evidence type="ECO:0000259" key="1">
    <source>
        <dbReference type="Pfam" id="PF01370"/>
    </source>
</evidence>
<dbReference type="InterPro" id="IPR036291">
    <property type="entry name" value="NAD(P)-bd_dom_sf"/>
</dbReference>
<sequence>MKILAIGANGVIGKATVRLLQQDHDVIPVGHSTGELTVDIESTESIHRLFEQIGTVDAIVSMAGNG</sequence>
<proteinExistence type="predicted"/>
<dbReference type="Gene3D" id="3.40.50.720">
    <property type="entry name" value="NAD(P)-binding Rossmann-like Domain"/>
    <property type="match status" value="1"/>
</dbReference>
<evidence type="ECO:0000313" key="3">
    <source>
        <dbReference type="Proteomes" id="UP001170624"/>
    </source>
</evidence>
<dbReference type="RefSeq" id="WP_303498493.1">
    <property type="nucleotide sequence ID" value="NZ_JAUOPU010000003.1"/>
</dbReference>
<dbReference type="SUPFAM" id="SSF51735">
    <property type="entry name" value="NAD(P)-binding Rossmann-fold domains"/>
    <property type="match status" value="1"/>
</dbReference>
<comment type="caution">
    <text evidence="2">The sequence shown here is derived from an EMBL/GenBank/DDBJ whole genome shotgun (WGS) entry which is preliminary data.</text>
</comment>
<dbReference type="EMBL" id="JAUOPU010000003">
    <property type="protein sequence ID" value="MDO6541739.1"/>
    <property type="molecule type" value="Genomic_DNA"/>
</dbReference>
<evidence type="ECO:0000313" key="2">
    <source>
        <dbReference type="EMBL" id="MDO6541739.1"/>
    </source>
</evidence>
<dbReference type="AlphaFoldDB" id="A0AAW7Y2U9"/>
<gene>
    <name evidence="2" type="ORF">Q4568_04300</name>
</gene>
<dbReference type="Proteomes" id="UP001170624">
    <property type="component" value="Unassembled WGS sequence"/>
</dbReference>
<feature type="domain" description="NAD-dependent epimerase/dehydratase" evidence="1">
    <location>
        <begin position="3"/>
        <end position="64"/>
    </location>
</feature>
<dbReference type="Pfam" id="PF01370">
    <property type="entry name" value="Epimerase"/>
    <property type="match status" value="1"/>
</dbReference>
<dbReference type="InterPro" id="IPR001509">
    <property type="entry name" value="Epimerase_deHydtase"/>
</dbReference>
<organism evidence="2 3">
    <name type="scientific">Photobacterium sanguinicancri</name>
    <dbReference type="NCBI Taxonomy" id="875932"/>
    <lineage>
        <taxon>Bacteria</taxon>
        <taxon>Pseudomonadati</taxon>
        <taxon>Pseudomonadota</taxon>
        <taxon>Gammaproteobacteria</taxon>
        <taxon>Vibrionales</taxon>
        <taxon>Vibrionaceae</taxon>
        <taxon>Photobacterium</taxon>
    </lineage>
</organism>